<reference evidence="1" key="1">
    <citation type="submission" date="2018-05" db="EMBL/GenBank/DDBJ databases">
        <authorList>
            <person name="Lanie J.A."/>
            <person name="Ng W.-L."/>
            <person name="Kazmierczak K.M."/>
            <person name="Andrzejewski T.M."/>
            <person name="Davidsen T.M."/>
            <person name="Wayne K.J."/>
            <person name="Tettelin H."/>
            <person name="Glass J.I."/>
            <person name="Rusch D."/>
            <person name="Podicherti R."/>
            <person name="Tsui H.-C.T."/>
            <person name="Winkler M.E."/>
        </authorList>
    </citation>
    <scope>NUCLEOTIDE SEQUENCE</scope>
</reference>
<evidence type="ECO:0000313" key="1">
    <source>
        <dbReference type="EMBL" id="SVE07890.1"/>
    </source>
</evidence>
<gene>
    <name evidence="1" type="ORF">METZ01_LOCUS460744</name>
</gene>
<feature type="non-terminal residue" evidence="1">
    <location>
        <position position="1"/>
    </location>
</feature>
<accession>A0A383AK00</accession>
<dbReference type="EMBL" id="UINC01192642">
    <property type="protein sequence ID" value="SVE07890.1"/>
    <property type="molecule type" value="Genomic_DNA"/>
</dbReference>
<proteinExistence type="predicted"/>
<dbReference type="AlphaFoldDB" id="A0A383AK00"/>
<feature type="non-terminal residue" evidence="1">
    <location>
        <position position="251"/>
    </location>
</feature>
<organism evidence="1">
    <name type="scientific">marine metagenome</name>
    <dbReference type="NCBI Taxonomy" id="408172"/>
    <lineage>
        <taxon>unclassified sequences</taxon>
        <taxon>metagenomes</taxon>
        <taxon>ecological metagenomes</taxon>
    </lineage>
</organism>
<sequence length="251" mass="28534">IGKARLVIKHSAPVDMTVAGGRSHRIESIFIESPTGERFRYPLKHLNGARAMAQHISNGGVPYDDFGKHISGLSEELNQLKKFKSYINRSAVMAEGLSGYLSIVDERIEEVKNSCQKLQRSSYYNNAVKDFVARQYEEVPEELKQNWIDELTIKTFKEELEDVFPYIYKLIGEKTKTQEVTAEDFEEAGYQGEVEPHMHQFDLSGDFDQERGVSDIDAQQIQKQLADSGITAEVHTDEMNFKGIHVHTMSS</sequence>
<protein>
    <submittedName>
        <fullName evidence="1">Uncharacterized protein</fullName>
    </submittedName>
</protein>
<name>A0A383AK00_9ZZZZ</name>